<dbReference type="Proteomes" id="UP001054945">
    <property type="component" value="Unassembled WGS sequence"/>
</dbReference>
<sequence length="162" mass="19397">MNKEEACSDARKLITKYRKLLTWWTFVREVPRLMNSNIDVIFDLSTYFAMPFNIFMNQVEPMKRSRKKCIALCSGIRNDLEELCKNVDRIMNTVVTYNSESGIYDEYKIEYKNAMNDAWIIFLKLRDCKEEFIQFCKLAYIIFDGFQLKFDEKECSTLHLEK</sequence>
<evidence type="ECO:0000313" key="1">
    <source>
        <dbReference type="EMBL" id="GIY92404.1"/>
    </source>
</evidence>
<dbReference type="AlphaFoldDB" id="A0AAV4XF38"/>
<proteinExistence type="predicted"/>
<keyword evidence="2" id="KW-1185">Reference proteome</keyword>
<accession>A0AAV4XF38</accession>
<protein>
    <submittedName>
        <fullName evidence="1">Uncharacterized protein</fullName>
    </submittedName>
</protein>
<gene>
    <name evidence="1" type="ORF">CEXT_43401</name>
</gene>
<evidence type="ECO:0000313" key="2">
    <source>
        <dbReference type="Proteomes" id="UP001054945"/>
    </source>
</evidence>
<organism evidence="1 2">
    <name type="scientific">Caerostris extrusa</name>
    <name type="common">Bark spider</name>
    <name type="synonym">Caerostris bankana</name>
    <dbReference type="NCBI Taxonomy" id="172846"/>
    <lineage>
        <taxon>Eukaryota</taxon>
        <taxon>Metazoa</taxon>
        <taxon>Ecdysozoa</taxon>
        <taxon>Arthropoda</taxon>
        <taxon>Chelicerata</taxon>
        <taxon>Arachnida</taxon>
        <taxon>Araneae</taxon>
        <taxon>Araneomorphae</taxon>
        <taxon>Entelegynae</taxon>
        <taxon>Araneoidea</taxon>
        <taxon>Araneidae</taxon>
        <taxon>Caerostris</taxon>
    </lineage>
</organism>
<name>A0AAV4XF38_CAEEX</name>
<comment type="caution">
    <text evidence="1">The sequence shown here is derived from an EMBL/GenBank/DDBJ whole genome shotgun (WGS) entry which is preliminary data.</text>
</comment>
<dbReference type="EMBL" id="BPLR01000136">
    <property type="protein sequence ID" value="GIY92404.1"/>
    <property type="molecule type" value="Genomic_DNA"/>
</dbReference>
<reference evidence="1 2" key="1">
    <citation type="submission" date="2021-06" db="EMBL/GenBank/DDBJ databases">
        <title>Caerostris extrusa draft genome.</title>
        <authorList>
            <person name="Kono N."/>
            <person name="Arakawa K."/>
        </authorList>
    </citation>
    <scope>NUCLEOTIDE SEQUENCE [LARGE SCALE GENOMIC DNA]</scope>
</reference>